<evidence type="ECO:0000313" key="10">
    <source>
        <dbReference type="Proteomes" id="UP000001744"/>
    </source>
</evidence>
<dbReference type="GO" id="GO:0051082">
    <property type="term" value="F:unfolded protein binding"/>
    <property type="evidence" value="ECO:0000318"/>
    <property type="project" value="GO_Central"/>
</dbReference>
<dbReference type="Gene3D" id="3.90.20.20">
    <property type="match status" value="1"/>
</dbReference>
<evidence type="ECO:0000313" key="8">
    <source>
        <dbReference type="EMBL" id="EEB08842.1"/>
    </source>
</evidence>
<protein>
    <recommendedName>
        <fullName evidence="4">GrpE protein homolog</fullName>
    </recommendedName>
</protein>
<dbReference type="Proteomes" id="UP000001744">
    <property type="component" value="Unassembled WGS sequence"/>
</dbReference>
<dbReference type="PRINTS" id="PR00773">
    <property type="entry name" value="GRPEPROTEIN"/>
</dbReference>
<evidence type="ECO:0000256" key="5">
    <source>
        <dbReference type="RuleBase" id="RU004478"/>
    </source>
</evidence>
<dbReference type="eggNOG" id="KOG3003">
    <property type="taxonomic scope" value="Eukaryota"/>
</dbReference>
<evidence type="ECO:0000256" key="6">
    <source>
        <dbReference type="SAM" id="Coils"/>
    </source>
</evidence>
<dbReference type="OMA" id="PHRHQAI"/>
<dbReference type="GO" id="GO:0042026">
    <property type="term" value="P:protein refolding"/>
    <property type="evidence" value="ECO:0007669"/>
    <property type="project" value="EnsemblFungi"/>
</dbReference>
<dbReference type="GO" id="GO:0001405">
    <property type="term" value="C:PAM complex, Tim23 associated import motor"/>
    <property type="evidence" value="ECO:0000318"/>
    <property type="project" value="GO_Central"/>
</dbReference>
<dbReference type="GO" id="GO:0051087">
    <property type="term" value="F:protein-folding chaperone binding"/>
    <property type="evidence" value="ECO:0007669"/>
    <property type="project" value="InterPro"/>
</dbReference>
<evidence type="ECO:0000256" key="3">
    <source>
        <dbReference type="ARBA" id="ARBA00023186"/>
    </source>
</evidence>
<dbReference type="HOGENOM" id="CLU_057217_0_0_1"/>
<dbReference type="VEuPathDB" id="FungiDB:SJAG_04014"/>
<dbReference type="GO" id="GO:0000774">
    <property type="term" value="F:adenyl-nucleotide exchange factor activity"/>
    <property type="evidence" value="ECO:0000318"/>
    <property type="project" value="GO_Central"/>
</dbReference>
<evidence type="ECO:0000313" key="9">
    <source>
        <dbReference type="JaponicusDB" id="SJAG_04014"/>
    </source>
</evidence>
<comment type="function">
    <text evidence="4">Essential component of the PAM complex, a complex required for the translocation of transit peptide-containing proteins from the inner membrane into the mitochondrial matrix in an ATP-dependent manner.</text>
</comment>
<dbReference type="AlphaFoldDB" id="B6K5N8"/>
<accession>B6K5N8</accession>
<evidence type="ECO:0000256" key="1">
    <source>
        <dbReference type="ARBA" id="ARBA00004305"/>
    </source>
</evidence>
<dbReference type="GO" id="GO:0030150">
    <property type="term" value="P:protein import into mitochondrial matrix"/>
    <property type="evidence" value="ECO:0000318"/>
    <property type="project" value="GO_Central"/>
</dbReference>
<dbReference type="SUPFAM" id="SSF58014">
    <property type="entry name" value="Coiled-coil domain of nucleotide exchange factor GrpE"/>
    <property type="match status" value="1"/>
</dbReference>
<dbReference type="Gene3D" id="2.30.22.10">
    <property type="entry name" value="Head domain of nucleotide exchange factor GrpE"/>
    <property type="match status" value="1"/>
</dbReference>
<feature type="coiled-coil region" evidence="6">
    <location>
        <begin position="53"/>
        <end position="101"/>
    </location>
</feature>
<evidence type="ECO:0000256" key="2">
    <source>
        <dbReference type="ARBA" id="ARBA00009054"/>
    </source>
</evidence>
<dbReference type="STRING" id="402676.B6K5N8"/>
<dbReference type="RefSeq" id="XP_002175135.1">
    <property type="nucleotide sequence ID" value="XM_002175099.2"/>
</dbReference>
<proteinExistence type="inferred from homology"/>
<gene>
    <name evidence="9" type="primary">mge1</name>
    <name evidence="8" type="ORF">SJAG_04014</name>
</gene>
<reference evidence="8 10" key="1">
    <citation type="journal article" date="2011" name="Science">
        <title>Comparative functional genomics of the fission yeasts.</title>
        <authorList>
            <person name="Rhind N."/>
            <person name="Chen Z."/>
            <person name="Yassour M."/>
            <person name="Thompson D.A."/>
            <person name="Haas B.J."/>
            <person name="Habib N."/>
            <person name="Wapinski I."/>
            <person name="Roy S."/>
            <person name="Lin M.F."/>
            <person name="Heiman D.I."/>
            <person name="Young S.K."/>
            <person name="Furuya K."/>
            <person name="Guo Y."/>
            <person name="Pidoux A."/>
            <person name="Chen H.M."/>
            <person name="Robbertse B."/>
            <person name="Goldberg J.M."/>
            <person name="Aoki K."/>
            <person name="Bayne E.H."/>
            <person name="Berlin A.M."/>
            <person name="Desjardins C.A."/>
            <person name="Dobbs E."/>
            <person name="Dukaj L."/>
            <person name="Fan L."/>
            <person name="FitzGerald M.G."/>
            <person name="French C."/>
            <person name="Gujja S."/>
            <person name="Hansen K."/>
            <person name="Keifenheim D."/>
            <person name="Levin J.Z."/>
            <person name="Mosher R.A."/>
            <person name="Mueller C.A."/>
            <person name="Pfiffner J."/>
            <person name="Priest M."/>
            <person name="Russ C."/>
            <person name="Smialowska A."/>
            <person name="Swoboda P."/>
            <person name="Sykes S.M."/>
            <person name="Vaughn M."/>
            <person name="Vengrova S."/>
            <person name="Yoder R."/>
            <person name="Zeng Q."/>
            <person name="Allshire R."/>
            <person name="Baulcombe D."/>
            <person name="Birren B.W."/>
            <person name="Brown W."/>
            <person name="Ekwall K."/>
            <person name="Kellis M."/>
            <person name="Leatherwood J."/>
            <person name="Levin H."/>
            <person name="Margalit H."/>
            <person name="Martienssen R."/>
            <person name="Nieduszynski C.A."/>
            <person name="Spatafora J.W."/>
            <person name="Friedman N."/>
            <person name="Dalgaard J.Z."/>
            <person name="Baumann P."/>
            <person name="Niki H."/>
            <person name="Regev A."/>
            <person name="Nusbaum C."/>
        </authorList>
    </citation>
    <scope>NUCLEOTIDE SEQUENCE [LARGE SCALE GENOMIC DNA]</scope>
    <source>
        <strain evidence="10">yFS275 / FY16936</strain>
    </source>
</reference>
<dbReference type="PANTHER" id="PTHR21237">
    <property type="entry name" value="GRPE PROTEIN"/>
    <property type="match status" value="1"/>
</dbReference>
<sequence length="216" mass="24482">MLRLKQFVRPSVFRCLRPQFSAGALRYSTETPKKPTEGGVDGSATSAASGSEVEVLKEQVAKKDKEISELKDQFLRQVADYRNLEKRVERETKQARDFALQKLAKDLLESLDNLERALEIVPEEMRNDTKNHSELAELYKGLSMTEEILMKTLNKHGLKRYDGVGEHFNPNLHEAVFFVPVPDKEPNTVFHCESKGFDLNGRVIRPAKVGVVKGPE</sequence>
<name>B6K5N8_SCHJY</name>
<dbReference type="OrthoDB" id="201635at2759"/>
<dbReference type="HAMAP" id="MF_01151">
    <property type="entry name" value="GrpE"/>
    <property type="match status" value="1"/>
</dbReference>
<dbReference type="GeneID" id="7047537"/>
<comment type="similarity">
    <text evidence="2 5">Belongs to the GrpE family.</text>
</comment>
<dbReference type="PANTHER" id="PTHR21237:SF23">
    <property type="entry name" value="GRPE PROTEIN HOMOLOG, MITOCHONDRIAL"/>
    <property type="match status" value="1"/>
</dbReference>
<evidence type="ECO:0000256" key="7">
    <source>
        <dbReference type="SAM" id="MobiDB-lite"/>
    </source>
</evidence>
<dbReference type="EMBL" id="KE651167">
    <property type="protein sequence ID" value="EEB08842.1"/>
    <property type="molecule type" value="Genomic_DNA"/>
</dbReference>
<dbReference type="GO" id="GO:0042803">
    <property type="term" value="F:protein homodimerization activity"/>
    <property type="evidence" value="ECO:0007669"/>
    <property type="project" value="InterPro"/>
</dbReference>
<dbReference type="FunFam" id="2.30.22.10:FF:000002">
    <property type="entry name" value="GrpE protein homolog"/>
    <property type="match status" value="1"/>
</dbReference>
<keyword evidence="4" id="KW-0496">Mitochondrion</keyword>
<dbReference type="SUPFAM" id="SSF51064">
    <property type="entry name" value="Head domain of nucleotide exchange factor GrpE"/>
    <property type="match status" value="1"/>
</dbReference>
<keyword evidence="6" id="KW-0175">Coiled coil</keyword>
<feature type="region of interest" description="Disordered" evidence="7">
    <location>
        <begin position="27"/>
        <end position="51"/>
    </location>
</feature>
<dbReference type="InterPro" id="IPR000740">
    <property type="entry name" value="GrpE"/>
</dbReference>
<dbReference type="InterPro" id="IPR013805">
    <property type="entry name" value="GrpE_CC"/>
</dbReference>
<dbReference type="JaponicusDB" id="SJAG_04014">
    <property type="gene designation" value="mge1"/>
</dbReference>
<dbReference type="PROSITE" id="PS01071">
    <property type="entry name" value="GRPE"/>
    <property type="match status" value="1"/>
</dbReference>
<dbReference type="CDD" id="cd00446">
    <property type="entry name" value="GrpE"/>
    <property type="match status" value="1"/>
</dbReference>
<evidence type="ECO:0000256" key="4">
    <source>
        <dbReference type="RuleBase" id="RU000640"/>
    </source>
</evidence>
<dbReference type="Pfam" id="PF01025">
    <property type="entry name" value="GrpE"/>
    <property type="match status" value="1"/>
</dbReference>
<dbReference type="InterPro" id="IPR009012">
    <property type="entry name" value="GrpE_head"/>
</dbReference>
<organism evidence="8 10">
    <name type="scientific">Schizosaccharomyces japonicus (strain yFS275 / FY16936)</name>
    <name type="common">Fission yeast</name>
    <dbReference type="NCBI Taxonomy" id="402676"/>
    <lineage>
        <taxon>Eukaryota</taxon>
        <taxon>Fungi</taxon>
        <taxon>Dikarya</taxon>
        <taxon>Ascomycota</taxon>
        <taxon>Taphrinomycotina</taxon>
        <taxon>Schizosaccharomycetes</taxon>
        <taxon>Schizosaccharomycetales</taxon>
        <taxon>Schizosaccharomycetaceae</taxon>
        <taxon>Schizosaccharomyces</taxon>
    </lineage>
</organism>
<keyword evidence="3 4" id="KW-0143">Chaperone</keyword>
<keyword evidence="10" id="KW-1185">Reference proteome</keyword>
<comment type="subcellular location">
    <subcellularLocation>
        <location evidence="1 4">Mitochondrion matrix</location>
    </subcellularLocation>
</comment>